<name>A0A139WA07_TRICA</name>
<proteinExistence type="predicted"/>
<protein>
    <submittedName>
        <fullName evidence="2">Uncharacterized protein</fullName>
    </submittedName>
</protein>
<organism evidence="2 3">
    <name type="scientific">Tribolium castaneum</name>
    <name type="common">Red flour beetle</name>
    <dbReference type="NCBI Taxonomy" id="7070"/>
    <lineage>
        <taxon>Eukaryota</taxon>
        <taxon>Metazoa</taxon>
        <taxon>Ecdysozoa</taxon>
        <taxon>Arthropoda</taxon>
        <taxon>Hexapoda</taxon>
        <taxon>Insecta</taxon>
        <taxon>Pterygota</taxon>
        <taxon>Neoptera</taxon>
        <taxon>Endopterygota</taxon>
        <taxon>Coleoptera</taxon>
        <taxon>Polyphaga</taxon>
        <taxon>Cucujiformia</taxon>
        <taxon>Tenebrionidae</taxon>
        <taxon>Tenebrionidae incertae sedis</taxon>
        <taxon>Tribolium</taxon>
    </lineage>
</organism>
<evidence type="ECO:0000256" key="1">
    <source>
        <dbReference type="SAM" id="SignalP"/>
    </source>
</evidence>
<feature type="chain" id="PRO_5007299524" evidence="1">
    <location>
        <begin position="18"/>
        <end position="97"/>
    </location>
</feature>
<reference evidence="2 3" key="1">
    <citation type="journal article" date="2008" name="Nature">
        <title>The genome of the model beetle and pest Tribolium castaneum.</title>
        <authorList>
            <consortium name="Tribolium Genome Sequencing Consortium"/>
            <person name="Richards S."/>
            <person name="Gibbs R.A."/>
            <person name="Weinstock G.M."/>
            <person name="Brown S.J."/>
            <person name="Denell R."/>
            <person name="Beeman R.W."/>
            <person name="Gibbs R."/>
            <person name="Beeman R.W."/>
            <person name="Brown S.J."/>
            <person name="Bucher G."/>
            <person name="Friedrich M."/>
            <person name="Grimmelikhuijzen C.J."/>
            <person name="Klingler M."/>
            <person name="Lorenzen M."/>
            <person name="Richards S."/>
            <person name="Roth S."/>
            <person name="Schroder R."/>
            <person name="Tautz D."/>
            <person name="Zdobnov E.M."/>
            <person name="Muzny D."/>
            <person name="Gibbs R.A."/>
            <person name="Weinstock G.M."/>
            <person name="Attaway T."/>
            <person name="Bell S."/>
            <person name="Buhay C.J."/>
            <person name="Chandrabose M.N."/>
            <person name="Chavez D."/>
            <person name="Clerk-Blankenburg K.P."/>
            <person name="Cree A."/>
            <person name="Dao M."/>
            <person name="Davis C."/>
            <person name="Chacko J."/>
            <person name="Dinh H."/>
            <person name="Dugan-Rocha S."/>
            <person name="Fowler G."/>
            <person name="Garner T.T."/>
            <person name="Garnes J."/>
            <person name="Gnirke A."/>
            <person name="Hawes A."/>
            <person name="Hernandez J."/>
            <person name="Hines S."/>
            <person name="Holder M."/>
            <person name="Hume J."/>
            <person name="Jhangiani S.N."/>
            <person name="Joshi V."/>
            <person name="Khan Z.M."/>
            <person name="Jackson L."/>
            <person name="Kovar C."/>
            <person name="Kowis A."/>
            <person name="Lee S."/>
            <person name="Lewis L.R."/>
            <person name="Margolis J."/>
            <person name="Morgan M."/>
            <person name="Nazareth L.V."/>
            <person name="Nguyen N."/>
            <person name="Okwuonu G."/>
            <person name="Parker D."/>
            <person name="Richards S."/>
            <person name="Ruiz S.J."/>
            <person name="Santibanez J."/>
            <person name="Savard J."/>
            <person name="Scherer S.E."/>
            <person name="Schneider B."/>
            <person name="Sodergren E."/>
            <person name="Tautz D."/>
            <person name="Vattahil S."/>
            <person name="Villasana D."/>
            <person name="White C.S."/>
            <person name="Wright R."/>
            <person name="Park Y."/>
            <person name="Beeman R.W."/>
            <person name="Lord J."/>
            <person name="Oppert B."/>
            <person name="Lorenzen M."/>
            <person name="Brown S."/>
            <person name="Wang L."/>
            <person name="Savard J."/>
            <person name="Tautz D."/>
            <person name="Richards S."/>
            <person name="Weinstock G."/>
            <person name="Gibbs R.A."/>
            <person name="Liu Y."/>
            <person name="Worley K."/>
            <person name="Weinstock G."/>
            <person name="Elsik C.G."/>
            <person name="Reese J.T."/>
            <person name="Elhaik E."/>
            <person name="Landan G."/>
            <person name="Graur D."/>
            <person name="Arensburger P."/>
            <person name="Atkinson P."/>
            <person name="Beeman R.W."/>
            <person name="Beidler J."/>
            <person name="Brown S.J."/>
            <person name="Demuth J.P."/>
            <person name="Drury D.W."/>
            <person name="Du Y.Z."/>
            <person name="Fujiwara H."/>
            <person name="Lorenzen M."/>
            <person name="Maselli V."/>
            <person name="Osanai M."/>
            <person name="Park Y."/>
            <person name="Robertson H.M."/>
            <person name="Tu Z."/>
            <person name="Wang J.J."/>
            <person name="Wang S."/>
            <person name="Richards S."/>
            <person name="Song H."/>
            <person name="Zhang L."/>
            <person name="Sodergren E."/>
            <person name="Werner D."/>
            <person name="Stanke M."/>
            <person name="Morgenstern B."/>
            <person name="Solovyev V."/>
            <person name="Kosarev P."/>
            <person name="Brown G."/>
            <person name="Chen H.C."/>
            <person name="Ermolaeva O."/>
            <person name="Hlavina W."/>
            <person name="Kapustin Y."/>
            <person name="Kiryutin B."/>
            <person name="Kitts P."/>
            <person name="Maglott D."/>
            <person name="Pruitt K."/>
            <person name="Sapojnikov V."/>
            <person name="Souvorov A."/>
            <person name="Mackey A.J."/>
            <person name="Waterhouse R.M."/>
            <person name="Wyder S."/>
            <person name="Zdobnov E.M."/>
            <person name="Zdobnov E.M."/>
            <person name="Wyder S."/>
            <person name="Kriventseva E.V."/>
            <person name="Kadowaki T."/>
            <person name="Bork P."/>
            <person name="Aranda M."/>
            <person name="Bao R."/>
            <person name="Beermann A."/>
            <person name="Berns N."/>
            <person name="Bolognesi R."/>
            <person name="Bonneton F."/>
            <person name="Bopp D."/>
            <person name="Brown S.J."/>
            <person name="Bucher G."/>
            <person name="Butts T."/>
            <person name="Chaumot A."/>
            <person name="Denell R.E."/>
            <person name="Ferrier D.E."/>
            <person name="Friedrich M."/>
            <person name="Gordon C.M."/>
            <person name="Jindra M."/>
            <person name="Klingler M."/>
            <person name="Lan Q."/>
            <person name="Lattorff H.M."/>
            <person name="Laudet V."/>
            <person name="von Levetsow C."/>
            <person name="Liu Z."/>
            <person name="Lutz R."/>
            <person name="Lynch J.A."/>
            <person name="da Fonseca R.N."/>
            <person name="Posnien N."/>
            <person name="Reuter R."/>
            <person name="Roth S."/>
            <person name="Savard J."/>
            <person name="Schinko J.B."/>
            <person name="Schmitt C."/>
            <person name="Schoppmeier M."/>
            <person name="Schroder R."/>
            <person name="Shippy T.D."/>
            <person name="Simonnet F."/>
            <person name="Marques-Souza H."/>
            <person name="Tautz D."/>
            <person name="Tomoyasu Y."/>
            <person name="Trauner J."/>
            <person name="Van der Zee M."/>
            <person name="Vervoort M."/>
            <person name="Wittkopp N."/>
            <person name="Wimmer E.A."/>
            <person name="Yang X."/>
            <person name="Jones A.K."/>
            <person name="Sattelle D.B."/>
            <person name="Ebert P.R."/>
            <person name="Nelson D."/>
            <person name="Scott J.G."/>
            <person name="Beeman R.W."/>
            <person name="Muthukrishnan S."/>
            <person name="Kramer K.J."/>
            <person name="Arakane Y."/>
            <person name="Beeman R.W."/>
            <person name="Zhu Q."/>
            <person name="Hogenkamp D."/>
            <person name="Dixit R."/>
            <person name="Oppert B."/>
            <person name="Jiang H."/>
            <person name="Zou Z."/>
            <person name="Marshall J."/>
            <person name="Elpidina E."/>
            <person name="Vinokurov K."/>
            <person name="Oppert C."/>
            <person name="Zou Z."/>
            <person name="Evans J."/>
            <person name="Lu Z."/>
            <person name="Zhao P."/>
            <person name="Sumathipala N."/>
            <person name="Altincicek B."/>
            <person name="Vilcinskas A."/>
            <person name="Williams M."/>
            <person name="Hultmark D."/>
            <person name="Hetru C."/>
            <person name="Jiang H."/>
            <person name="Grimmelikhuijzen C.J."/>
            <person name="Hauser F."/>
            <person name="Cazzamali G."/>
            <person name="Williamson M."/>
            <person name="Park Y."/>
            <person name="Li B."/>
            <person name="Tanaka Y."/>
            <person name="Predel R."/>
            <person name="Neupert S."/>
            <person name="Schachtner J."/>
            <person name="Verleyen P."/>
            <person name="Raible F."/>
            <person name="Bork P."/>
            <person name="Friedrich M."/>
            <person name="Walden K.K."/>
            <person name="Robertson H.M."/>
            <person name="Angeli S."/>
            <person name="Foret S."/>
            <person name="Bucher G."/>
            <person name="Schuetz S."/>
            <person name="Maleszka R."/>
            <person name="Wimmer E.A."/>
            <person name="Beeman R.W."/>
            <person name="Lorenzen M."/>
            <person name="Tomoyasu Y."/>
            <person name="Miller S.C."/>
            <person name="Grossmann D."/>
            <person name="Bucher G."/>
        </authorList>
    </citation>
    <scope>NUCLEOTIDE SEQUENCE [LARGE SCALE GENOMIC DNA]</scope>
    <source>
        <strain evidence="2 3">Georgia GA2</strain>
    </source>
</reference>
<evidence type="ECO:0000313" key="3">
    <source>
        <dbReference type="Proteomes" id="UP000007266"/>
    </source>
</evidence>
<dbReference type="EMBL" id="KQ971769">
    <property type="protein sequence ID" value="KYB24738.1"/>
    <property type="molecule type" value="Genomic_DNA"/>
</dbReference>
<accession>A0A139WA07</accession>
<sequence length="97" mass="10607">MSNRLLTLLINVIVANAAVDSSPRDISVSIPDATVWLNNWVANLTFILSNWPGLMCTDCSLGANLKGFDEMAHIKNVKNAICTYTLTIKIGCFGRHV</sequence>
<evidence type="ECO:0000313" key="2">
    <source>
        <dbReference type="EMBL" id="KYB24738.1"/>
    </source>
</evidence>
<reference evidence="2 3" key="2">
    <citation type="journal article" date="2010" name="Nucleic Acids Res.">
        <title>BeetleBase in 2010: revisions to provide comprehensive genomic information for Tribolium castaneum.</title>
        <authorList>
            <person name="Kim H.S."/>
            <person name="Murphy T."/>
            <person name="Xia J."/>
            <person name="Caragea D."/>
            <person name="Park Y."/>
            <person name="Beeman R.W."/>
            <person name="Lorenzen M.D."/>
            <person name="Butcher S."/>
            <person name="Manak J.R."/>
            <person name="Brown S.J."/>
        </authorList>
    </citation>
    <scope>NUCLEOTIDE SEQUENCE [LARGE SCALE GENOMIC DNA]</scope>
    <source>
        <strain evidence="2 3">Georgia GA2</strain>
    </source>
</reference>
<dbReference type="InParanoid" id="A0A139WA07"/>
<keyword evidence="3" id="KW-1185">Reference proteome</keyword>
<dbReference type="Proteomes" id="UP000007266">
    <property type="component" value="Unassembled WGS sequence"/>
</dbReference>
<keyword evidence="1" id="KW-0732">Signal</keyword>
<feature type="signal peptide" evidence="1">
    <location>
        <begin position="1"/>
        <end position="17"/>
    </location>
</feature>
<gene>
    <name evidence="2" type="primary">AUGUSTUS-3.0.2_34207</name>
    <name evidence="2" type="ORF">TcasGA2_TC034207</name>
</gene>
<dbReference type="AlphaFoldDB" id="A0A139WA07"/>